<accession>A0A9D3TE66</accession>
<feature type="compositionally biased region" description="Polar residues" evidence="2">
    <location>
        <begin position="113"/>
        <end position="129"/>
    </location>
</feature>
<sequence length="549" mass="61766">MAAAGEKKPLERPKTGHSSSVKTYSEQPLLRKTWTPPHSHSKVYSVSSVTKNLQGCQSELDHLPSIEDNNACPTCTNTSSEHLKTSKPAPFTRACRCLPSQKGITSVAHLNQESLSETQENKPTSTNPALANGTGGRMPWYLTVIHEKEQCLLKLGEEITRLSEFETQCSRKDQEILVLQEKMAEVTSQVHLAHNDEVIKAQAELILQLGVEIQQLRKVEEEALEKSHLITELKEEIRRMKESGLQWETGTVVSTQQDGESVHCETEIEPPQNMCPETQSEHLVLRGTENTVFSVEAENFVSLTEQMRDVEMANKALKEELEETKRNYMISTGTVCSLRRALSAREGELAKARGLVEELKIELGDRLAQIQAMSRKFSCLREGKANEDVLATLETENYTLRQLTAQLKEEVSQKDQAVAKVMSEVQQLQKHLLTETAAQTELRREGQANQETMNSLYLQHSKTKVSLEQMQSRFERLRMKIIQAVYSAPGAKQPQAEISDSALLQAVQKIIDDRTTFHQRLLQKGEKIPPLTIADMQNIKTAFTSPKKT</sequence>
<dbReference type="OrthoDB" id="9949340at2759"/>
<reference evidence="3" key="1">
    <citation type="submission" date="2021-01" db="EMBL/GenBank/DDBJ databases">
        <authorList>
            <person name="Zahm M."/>
            <person name="Roques C."/>
            <person name="Cabau C."/>
            <person name="Klopp C."/>
            <person name="Donnadieu C."/>
            <person name="Jouanno E."/>
            <person name="Lampietro C."/>
            <person name="Louis A."/>
            <person name="Herpin A."/>
            <person name="Echchiki A."/>
            <person name="Berthelot C."/>
            <person name="Parey E."/>
            <person name="Roest-Crollius H."/>
            <person name="Braasch I."/>
            <person name="Postlethwait J."/>
            <person name="Bobe J."/>
            <person name="Montfort J."/>
            <person name="Bouchez O."/>
            <person name="Begum T."/>
            <person name="Mejri S."/>
            <person name="Adams A."/>
            <person name="Chen W.-J."/>
            <person name="Guiguen Y."/>
        </authorList>
    </citation>
    <scope>NUCLEOTIDE SEQUENCE</scope>
    <source>
        <strain evidence="3">YG-15Mar2019-1</strain>
        <tissue evidence="3">Brain</tissue>
    </source>
</reference>
<keyword evidence="4" id="KW-1185">Reference proteome</keyword>
<feature type="compositionally biased region" description="Polar residues" evidence="2">
    <location>
        <begin position="16"/>
        <end position="26"/>
    </location>
</feature>
<evidence type="ECO:0008006" key="5">
    <source>
        <dbReference type="Google" id="ProtNLM"/>
    </source>
</evidence>
<gene>
    <name evidence="3" type="ORF">MATL_G00112740</name>
</gene>
<dbReference type="InterPro" id="IPR052642">
    <property type="entry name" value="CC-FHA_domain"/>
</dbReference>
<dbReference type="PANTHER" id="PTHR18853">
    <property type="entry name" value="FORKHEAD-ASSOCIATED DOMAIN-CONTAINING PROTEIN 1-RELATED"/>
    <property type="match status" value="1"/>
</dbReference>
<evidence type="ECO:0000313" key="3">
    <source>
        <dbReference type="EMBL" id="KAG7472799.1"/>
    </source>
</evidence>
<proteinExistence type="predicted"/>
<dbReference type="AlphaFoldDB" id="A0A9D3TE66"/>
<evidence type="ECO:0000256" key="1">
    <source>
        <dbReference type="SAM" id="Coils"/>
    </source>
</evidence>
<evidence type="ECO:0000313" key="4">
    <source>
        <dbReference type="Proteomes" id="UP001046870"/>
    </source>
</evidence>
<name>A0A9D3TE66_MEGAT</name>
<feature type="region of interest" description="Disordered" evidence="2">
    <location>
        <begin position="1"/>
        <end position="41"/>
    </location>
</feature>
<keyword evidence="1" id="KW-0175">Coiled coil</keyword>
<dbReference type="PANTHER" id="PTHR18853:SF9">
    <property type="entry name" value="COILED-COIL DOMAIN-CONTAINING PROTEIN 27"/>
    <property type="match status" value="1"/>
</dbReference>
<organism evidence="3 4">
    <name type="scientific">Megalops atlanticus</name>
    <name type="common">Tarpon</name>
    <name type="synonym">Clupea gigantea</name>
    <dbReference type="NCBI Taxonomy" id="7932"/>
    <lineage>
        <taxon>Eukaryota</taxon>
        <taxon>Metazoa</taxon>
        <taxon>Chordata</taxon>
        <taxon>Craniata</taxon>
        <taxon>Vertebrata</taxon>
        <taxon>Euteleostomi</taxon>
        <taxon>Actinopterygii</taxon>
        <taxon>Neopterygii</taxon>
        <taxon>Teleostei</taxon>
        <taxon>Elopiformes</taxon>
        <taxon>Megalopidae</taxon>
        <taxon>Megalops</taxon>
    </lineage>
</organism>
<dbReference type="Proteomes" id="UP001046870">
    <property type="component" value="Chromosome 8"/>
</dbReference>
<comment type="caution">
    <text evidence="3">The sequence shown here is derived from an EMBL/GenBank/DDBJ whole genome shotgun (WGS) entry which is preliminary data.</text>
</comment>
<feature type="region of interest" description="Disordered" evidence="2">
    <location>
        <begin position="113"/>
        <end position="132"/>
    </location>
</feature>
<feature type="compositionally biased region" description="Basic and acidic residues" evidence="2">
    <location>
        <begin position="1"/>
        <end position="14"/>
    </location>
</feature>
<protein>
    <recommendedName>
        <fullName evidence="5">Coiled-coil domain-containing protein 27</fullName>
    </recommendedName>
</protein>
<dbReference type="EMBL" id="JAFDVH010000008">
    <property type="protein sequence ID" value="KAG7472799.1"/>
    <property type="molecule type" value="Genomic_DNA"/>
</dbReference>
<feature type="coiled-coil region" evidence="1">
    <location>
        <begin position="300"/>
        <end position="327"/>
    </location>
</feature>
<evidence type="ECO:0000256" key="2">
    <source>
        <dbReference type="SAM" id="MobiDB-lite"/>
    </source>
</evidence>